<sequence length="290" mass="31411">MKNGKLIFTTQILVSLLMLSLFTIASPIAQSQTPLSKDMRIVSAGGSVTEILYALGMKPQIVAADTSSMYPQSVSTLPKIGYYRQLSVEGVLAMRPTHLYAALGVGPEQVLAQLRNAGVKVHVFEQARTVTGLIKQIREIGEHTNASEEAERLVLTVNNQLSTIKKLSAHHQQRAVFLMSASERGIMAAGRNTVPNLIMDIVGLRNPYDNIEGFKPVSIESFLAIAPTQVLIAAHRTGGLSAQEMCQQPALAQWASMQGCNLHIVDALLFLGLTPRLPEAVAQFTSIVEP</sequence>
<dbReference type="PANTHER" id="PTHR30535:SF4">
    <property type="entry name" value="HEMIN-BINDING PERIPLASMIC PROTEIN HMUT"/>
    <property type="match status" value="1"/>
</dbReference>
<name>H5TCC2_9ALTE</name>
<evidence type="ECO:0000259" key="1">
    <source>
        <dbReference type="PROSITE" id="PS50983"/>
    </source>
</evidence>
<reference evidence="2 3" key="1">
    <citation type="journal article" date="2012" name="J. Bacteriol.">
        <title>Genome sequence of proteorhodopsin-containing sea ice bacterium Glaciecola punicea ACAM 611T.</title>
        <authorList>
            <person name="Qin Q.-L."/>
            <person name="Xie B.-B."/>
            <person name="Shu Y.-L."/>
            <person name="Rong J.-C."/>
            <person name="Zhao D.-L."/>
            <person name="Zhang X.-Y."/>
            <person name="Chen X.-L."/>
            <person name="Zhou B.-C."/>
            <person name="Zhanga Y.-Z."/>
        </authorList>
    </citation>
    <scope>NUCLEOTIDE SEQUENCE [LARGE SCALE GENOMIC DNA]</scope>
    <source>
        <strain evidence="2 3">ACAM 611</strain>
    </source>
</reference>
<dbReference type="InterPro" id="IPR050902">
    <property type="entry name" value="ABC_Transporter_SBP"/>
</dbReference>
<keyword evidence="3" id="KW-1185">Reference proteome</keyword>
<proteinExistence type="predicted"/>
<dbReference type="STRING" id="56804.BAE46_06780"/>
<dbReference type="AlphaFoldDB" id="H5TCC2"/>
<dbReference type="EMBL" id="BAET01000019">
    <property type="protein sequence ID" value="GAB55949.1"/>
    <property type="molecule type" value="Genomic_DNA"/>
</dbReference>
<dbReference type="PROSITE" id="PS50983">
    <property type="entry name" value="FE_B12_PBP"/>
    <property type="match status" value="1"/>
</dbReference>
<dbReference type="Pfam" id="PF01497">
    <property type="entry name" value="Peripla_BP_2"/>
    <property type="match status" value="1"/>
</dbReference>
<evidence type="ECO:0000313" key="3">
    <source>
        <dbReference type="Proteomes" id="UP000053586"/>
    </source>
</evidence>
<dbReference type="Proteomes" id="UP000053586">
    <property type="component" value="Unassembled WGS sequence"/>
</dbReference>
<dbReference type="InterPro" id="IPR002491">
    <property type="entry name" value="ABC_transptr_periplasmic_BD"/>
</dbReference>
<dbReference type="OrthoDB" id="9797736at2"/>
<evidence type="ECO:0000313" key="2">
    <source>
        <dbReference type="EMBL" id="GAB55949.1"/>
    </source>
</evidence>
<dbReference type="RefSeq" id="WP_006005571.1">
    <property type="nucleotide sequence ID" value="NZ_BAET01000019.1"/>
</dbReference>
<reference evidence="2 3" key="2">
    <citation type="journal article" date="2017" name="Antonie Van Leeuwenhoek">
        <title>Rhizobium rhizosphaerae sp. nov., a novel species isolated from rice rhizosphere.</title>
        <authorList>
            <person name="Zhao J.J."/>
            <person name="Zhang J."/>
            <person name="Zhang R.J."/>
            <person name="Zhang C.W."/>
            <person name="Yin H.Q."/>
            <person name="Zhang X.X."/>
        </authorList>
    </citation>
    <scope>NUCLEOTIDE SEQUENCE [LARGE SCALE GENOMIC DNA]</scope>
    <source>
        <strain evidence="2 3">ACAM 611</strain>
    </source>
</reference>
<accession>H5TCC2</accession>
<feature type="domain" description="Fe/B12 periplasmic-binding" evidence="1">
    <location>
        <begin position="40"/>
        <end position="290"/>
    </location>
</feature>
<organism evidence="2 3">
    <name type="scientific">Glaciecola punicea ACAM 611</name>
    <dbReference type="NCBI Taxonomy" id="1121923"/>
    <lineage>
        <taxon>Bacteria</taxon>
        <taxon>Pseudomonadati</taxon>
        <taxon>Pseudomonadota</taxon>
        <taxon>Gammaproteobacteria</taxon>
        <taxon>Alteromonadales</taxon>
        <taxon>Alteromonadaceae</taxon>
        <taxon>Glaciecola</taxon>
    </lineage>
</organism>
<dbReference type="SUPFAM" id="SSF53807">
    <property type="entry name" value="Helical backbone' metal receptor"/>
    <property type="match status" value="1"/>
</dbReference>
<dbReference type="PANTHER" id="PTHR30535">
    <property type="entry name" value="VITAMIN B12-BINDING PROTEIN"/>
    <property type="match status" value="1"/>
</dbReference>
<protein>
    <submittedName>
        <fullName evidence="2">Iron complex transport system substrate-binding protein</fullName>
    </submittedName>
</protein>
<comment type="caution">
    <text evidence="2">The sequence shown here is derived from an EMBL/GenBank/DDBJ whole genome shotgun (WGS) entry which is preliminary data.</text>
</comment>
<gene>
    <name evidence="2" type="ORF">GPUN_1833</name>
</gene>
<dbReference type="eggNOG" id="COG4558">
    <property type="taxonomic scope" value="Bacteria"/>
</dbReference>
<dbReference type="Gene3D" id="3.40.50.1980">
    <property type="entry name" value="Nitrogenase molybdenum iron protein domain"/>
    <property type="match status" value="2"/>
</dbReference>